<evidence type="ECO:0000256" key="2">
    <source>
        <dbReference type="ARBA" id="ARBA00022649"/>
    </source>
</evidence>
<dbReference type="Proteomes" id="UP001195624">
    <property type="component" value="Unassembled WGS sequence"/>
</dbReference>
<dbReference type="CDD" id="cd07813">
    <property type="entry name" value="COQ10p_like"/>
    <property type="match status" value="1"/>
</dbReference>
<feature type="domain" description="Coenzyme Q-binding protein COQ10 START" evidence="3">
    <location>
        <begin position="10"/>
        <end position="132"/>
    </location>
</feature>
<sequence length="150" mass="17091">MTSFEKTVVVAFSQQQMYQLIADVAAYPDFLPWCHRVEILDSGENTKRVRIGLQHKPPLQLSLTTLATFDPDNALHLKLSEGSFLSAFEGEWRFTALSEQQCSITFTVGYRFANPLLKLALAPFFSMVVRMLPGLFIRRAQDIYPQPPHQ</sequence>
<organism evidence="4 5">
    <name type="scientific">Winslowiella toletana</name>
    <dbReference type="NCBI Taxonomy" id="92490"/>
    <lineage>
        <taxon>Bacteria</taxon>
        <taxon>Pseudomonadati</taxon>
        <taxon>Pseudomonadota</taxon>
        <taxon>Gammaproteobacteria</taxon>
        <taxon>Enterobacterales</taxon>
        <taxon>Erwiniaceae</taxon>
        <taxon>Winslowiella</taxon>
    </lineage>
</organism>
<reference evidence="5" key="1">
    <citation type="submission" date="2023-07" db="EMBL/GenBank/DDBJ databases">
        <title>Genome mining of underrepresented organisms for secondary metabolites.</title>
        <authorList>
            <person name="D'Agostino P.M."/>
        </authorList>
    </citation>
    <scope>NUCLEOTIDE SEQUENCE [LARGE SCALE GENOMIC DNA]</scope>
    <source>
        <strain evidence="5">WS4403</strain>
    </source>
</reference>
<dbReference type="Gene3D" id="3.30.530.20">
    <property type="match status" value="1"/>
</dbReference>
<evidence type="ECO:0000313" key="5">
    <source>
        <dbReference type="Proteomes" id="UP001195624"/>
    </source>
</evidence>
<dbReference type="Pfam" id="PF03364">
    <property type="entry name" value="Polyketide_cyc"/>
    <property type="match status" value="1"/>
</dbReference>
<dbReference type="SUPFAM" id="SSF55961">
    <property type="entry name" value="Bet v1-like"/>
    <property type="match status" value="1"/>
</dbReference>
<evidence type="ECO:0000313" key="4">
    <source>
        <dbReference type="EMBL" id="MBP2167434.1"/>
    </source>
</evidence>
<gene>
    <name evidence="4" type="ORF">J2125_000626</name>
</gene>
<name>A0ABS4P459_9GAMM</name>
<dbReference type="InterPro" id="IPR005031">
    <property type="entry name" value="COQ10_START"/>
</dbReference>
<proteinExistence type="inferred from homology"/>
<dbReference type="PANTHER" id="PTHR12901">
    <property type="entry name" value="SPERM PROTEIN HOMOLOG"/>
    <property type="match status" value="1"/>
</dbReference>
<dbReference type="InterPro" id="IPR023393">
    <property type="entry name" value="START-like_dom_sf"/>
</dbReference>
<protein>
    <submittedName>
        <fullName evidence="4">Ribosome-associated toxin RatA of RatAB toxin-antitoxin module</fullName>
    </submittedName>
</protein>
<keyword evidence="2" id="KW-1277">Toxin-antitoxin system</keyword>
<comment type="similarity">
    <text evidence="1">Belongs to the ribosome association toxin RatA family.</text>
</comment>
<dbReference type="PANTHER" id="PTHR12901:SF10">
    <property type="entry name" value="COENZYME Q-BINDING PROTEIN COQ10, MITOCHONDRIAL"/>
    <property type="match status" value="1"/>
</dbReference>
<dbReference type="RefSeq" id="WP_017800189.1">
    <property type="nucleotide sequence ID" value="NZ_JAGGMQ010000001.1"/>
</dbReference>
<comment type="caution">
    <text evidence="4">The sequence shown here is derived from an EMBL/GenBank/DDBJ whole genome shotgun (WGS) entry which is preliminary data.</text>
</comment>
<accession>A0ABS4P459</accession>
<dbReference type="InterPro" id="IPR044996">
    <property type="entry name" value="COQ10-like"/>
</dbReference>
<evidence type="ECO:0000256" key="1">
    <source>
        <dbReference type="ARBA" id="ARBA00008918"/>
    </source>
</evidence>
<evidence type="ECO:0000259" key="3">
    <source>
        <dbReference type="Pfam" id="PF03364"/>
    </source>
</evidence>
<keyword evidence="5" id="KW-1185">Reference proteome</keyword>
<dbReference type="EMBL" id="JAGGMQ010000001">
    <property type="protein sequence ID" value="MBP2167434.1"/>
    <property type="molecule type" value="Genomic_DNA"/>
</dbReference>